<dbReference type="RefSeq" id="WP_073150170.1">
    <property type="nucleotide sequence ID" value="NZ_FQYY01000005.1"/>
</dbReference>
<reference evidence="1 2" key="1">
    <citation type="submission" date="2016-11" db="EMBL/GenBank/DDBJ databases">
        <authorList>
            <person name="Jaros S."/>
            <person name="Januszkiewicz K."/>
            <person name="Wedrychowicz H."/>
        </authorList>
    </citation>
    <scope>NUCLEOTIDE SEQUENCE [LARGE SCALE GENOMIC DNA]</scope>
    <source>
        <strain evidence="1 2">DSM 21425</strain>
    </source>
</reference>
<evidence type="ECO:0000313" key="2">
    <source>
        <dbReference type="Proteomes" id="UP000184225"/>
    </source>
</evidence>
<dbReference type="EMBL" id="FQYY01000005">
    <property type="protein sequence ID" value="SHI83411.1"/>
    <property type="molecule type" value="Genomic_DNA"/>
</dbReference>
<evidence type="ECO:0000313" key="1">
    <source>
        <dbReference type="EMBL" id="SHI83411.1"/>
    </source>
</evidence>
<dbReference type="OrthoDB" id="982482at2"/>
<dbReference type="AlphaFoldDB" id="A0A1M6EDA3"/>
<dbReference type="STRING" id="579105.SAMN04488096_10530"/>
<organism evidence="1 2">
    <name type="scientific">Mesonia phycicola</name>
    <dbReference type="NCBI Taxonomy" id="579105"/>
    <lineage>
        <taxon>Bacteria</taxon>
        <taxon>Pseudomonadati</taxon>
        <taxon>Bacteroidota</taxon>
        <taxon>Flavobacteriia</taxon>
        <taxon>Flavobacteriales</taxon>
        <taxon>Flavobacteriaceae</taxon>
        <taxon>Mesonia</taxon>
    </lineage>
</organism>
<proteinExistence type="predicted"/>
<name>A0A1M6EDA3_9FLAO</name>
<dbReference type="InterPro" id="IPR020018">
    <property type="entry name" value="Motility-assoc_lipoprot_GldH"/>
</dbReference>
<sequence>MHKYLAFFLVIMVCIISCDSNRIYDQYQSIPEKGWNKDSIVKFQVSGLDTIQPYHLYINLRNNSQYNYSNIFLITEMNFPNGKVISDTLEYEMAYPNGDWMGTGFGEIKESKLWYKAGVKFPEKGTYQINIRQAMRKNGKVDGIANLKGITDIGFRIEKPLSN</sequence>
<dbReference type="Proteomes" id="UP000184225">
    <property type="component" value="Unassembled WGS sequence"/>
</dbReference>
<dbReference type="NCBIfam" id="TIGR03511">
    <property type="entry name" value="GldH_lipo"/>
    <property type="match status" value="1"/>
</dbReference>
<gene>
    <name evidence="1" type="ORF">SAMN04488096_10530</name>
</gene>
<dbReference type="Pfam" id="PF14109">
    <property type="entry name" value="GldH_lipo"/>
    <property type="match status" value="1"/>
</dbReference>
<protein>
    <submittedName>
        <fullName evidence="1">Protein involved in gliding motility GldH</fullName>
    </submittedName>
</protein>
<accession>A0A1M6EDA3</accession>
<keyword evidence="2" id="KW-1185">Reference proteome</keyword>